<dbReference type="PANTHER" id="PTHR35008:SF8">
    <property type="entry name" value="ALCOHOL DEHYDROGENASE CYTOCHROME C SUBUNIT"/>
    <property type="match status" value="1"/>
</dbReference>
<dbReference type="GO" id="GO:0046872">
    <property type="term" value="F:metal ion binding"/>
    <property type="evidence" value="ECO:0007669"/>
    <property type="project" value="UniProtKB-KW"/>
</dbReference>
<keyword evidence="3 4" id="KW-0408">Iron</keyword>
<protein>
    <submittedName>
        <fullName evidence="7">Cytochrome C oxidase, cbb3-type, subunit III</fullName>
    </submittedName>
</protein>
<evidence type="ECO:0000256" key="4">
    <source>
        <dbReference type="PROSITE-ProRule" id="PRU00433"/>
    </source>
</evidence>
<proteinExistence type="predicted"/>
<evidence type="ECO:0000256" key="5">
    <source>
        <dbReference type="SAM" id="Phobius"/>
    </source>
</evidence>
<keyword evidence="5" id="KW-0812">Transmembrane</keyword>
<feature type="transmembrane region" description="Helical" evidence="5">
    <location>
        <begin position="7"/>
        <end position="29"/>
    </location>
</feature>
<dbReference type="InterPro" id="IPR036909">
    <property type="entry name" value="Cyt_c-like_dom_sf"/>
</dbReference>
<dbReference type="InterPro" id="IPR009056">
    <property type="entry name" value="Cyt_c-like_dom"/>
</dbReference>
<dbReference type="InterPro" id="IPR051459">
    <property type="entry name" value="Cytochrome_c-type_DH"/>
</dbReference>
<evidence type="ECO:0000259" key="6">
    <source>
        <dbReference type="PROSITE" id="PS51007"/>
    </source>
</evidence>
<dbReference type="PANTHER" id="PTHR35008">
    <property type="entry name" value="BLL4482 PROTEIN-RELATED"/>
    <property type="match status" value="1"/>
</dbReference>
<keyword evidence="2 4" id="KW-0479">Metal-binding</keyword>
<feature type="domain" description="Cytochrome c" evidence="6">
    <location>
        <begin position="52"/>
        <end position="149"/>
    </location>
</feature>
<dbReference type="STRING" id="578942.SAMN05216289_1034"/>
<keyword evidence="8" id="KW-1185">Reference proteome</keyword>
<gene>
    <name evidence="7" type="ORF">SAMN05216289_1034</name>
</gene>
<dbReference type="AlphaFoldDB" id="A0A1I4VSV2"/>
<evidence type="ECO:0000313" key="7">
    <source>
        <dbReference type="EMBL" id="SFN04129.1"/>
    </source>
</evidence>
<dbReference type="OrthoDB" id="9811281at2"/>
<evidence type="ECO:0000256" key="2">
    <source>
        <dbReference type="ARBA" id="ARBA00022723"/>
    </source>
</evidence>
<keyword evidence="5" id="KW-0472">Membrane</keyword>
<accession>A0A1I4VSV2</accession>
<dbReference type="Gene3D" id="1.10.760.10">
    <property type="entry name" value="Cytochrome c-like domain"/>
    <property type="match status" value="2"/>
</dbReference>
<dbReference type="RefSeq" id="WP_092404665.1">
    <property type="nucleotide sequence ID" value="NZ_FOVF01000003.1"/>
</dbReference>
<keyword evidence="1 4" id="KW-0349">Heme</keyword>
<name>A0A1I4VSV2_9GAMM</name>
<dbReference type="GO" id="GO:0020037">
    <property type="term" value="F:heme binding"/>
    <property type="evidence" value="ECO:0007669"/>
    <property type="project" value="InterPro"/>
</dbReference>
<evidence type="ECO:0000256" key="1">
    <source>
        <dbReference type="ARBA" id="ARBA00022617"/>
    </source>
</evidence>
<dbReference type="Pfam" id="PF00034">
    <property type="entry name" value="Cytochrom_C"/>
    <property type="match status" value="1"/>
</dbReference>
<feature type="domain" description="Cytochrome c" evidence="6">
    <location>
        <begin position="194"/>
        <end position="291"/>
    </location>
</feature>
<dbReference type="Proteomes" id="UP000198575">
    <property type="component" value="Unassembled WGS sequence"/>
</dbReference>
<evidence type="ECO:0000256" key="3">
    <source>
        <dbReference type="ARBA" id="ARBA00023004"/>
    </source>
</evidence>
<keyword evidence="5" id="KW-1133">Transmembrane helix</keyword>
<dbReference type="PROSITE" id="PS51007">
    <property type="entry name" value="CYTC"/>
    <property type="match status" value="2"/>
</dbReference>
<sequence length="298" mass="31529">MRRLVKWLVRIVVVVVVVVGVLLAAVYVLSEQRMAKVYAIEPAVPPVSSDPGAVERGAHVAAIRGCRDCHGSDMGGATFIDDPLFARLSGPNLTPAGPGGKFSDMDLVRAIRHGVGKEGRPLLFMPSQEFSHLSDQDMGDLLAYLHSVPAVDKTPPANRVGPIGRALFVAGKVPLLPAEIVDHEARPDQPVAGPTAAYGAYLSSACVGCHGKGLSGGHIPGTPPSWPDAANLTPHSSGLADWSEADFRTALREGIARGGRKLQTQFMPVSATKHMSDEEISALYAFLHSLPSKPHGQH</sequence>
<reference evidence="7 8" key="1">
    <citation type="submission" date="2016-10" db="EMBL/GenBank/DDBJ databases">
        <authorList>
            <person name="de Groot N.N."/>
        </authorList>
    </citation>
    <scope>NUCLEOTIDE SEQUENCE [LARGE SCALE GENOMIC DNA]</scope>
    <source>
        <strain evidence="7 8">CGMCC 1.7659</strain>
    </source>
</reference>
<organism evidence="7 8">
    <name type="scientific">Dokdonella immobilis</name>
    <dbReference type="NCBI Taxonomy" id="578942"/>
    <lineage>
        <taxon>Bacteria</taxon>
        <taxon>Pseudomonadati</taxon>
        <taxon>Pseudomonadota</taxon>
        <taxon>Gammaproteobacteria</taxon>
        <taxon>Lysobacterales</taxon>
        <taxon>Rhodanobacteraceae</taxon>
        <taxon>Dokdonella</taxon>
    </lineage>
</organism>
<dbReference type="GO" id="GO:0009055">
    <property type="term" value="F:electron transfer activity"/>
    <property type="evidence" value="ECO:0007669"/>
    <property type="project" value="InterPro"/>
</dbReference>
<dbReference type="EMBL" id="FOVF01000003">
    <property type="protein sequence ID" value="SFN04129.1"/>
    <property type="molecule type" value="Genomic_DNA"/>
</dbReference>
<dbReference type="Pfam" id="PF13442">
    <property type="entry name" value="Cytochrome_CBB3"/>
    <property type="match status" value="1"/>
</dbReference>
<evidence type="ECO:0000313" key="8">
    <source>
        <dbReference type="Proteomes" id="UP000198575"/>
    </source>
</evidence>
<dbReference type="SUPFAM" id="SSF46626">
    <property type="entry name" value="Cytochrome c"/>
    <property type="match status" value="2"/>
</dbReference>